<dbReference type="Gene3D" id="2.60.40.10">
    <property type="entry name" value="Immunoglobulins"/>
    <property type="match status" value="1"/>
</dbReference>
<dbReference type="InterPro" id="IPR008962">
    <property type="entry name" value="PapD-like_sf"/>
</dbReference>
<accession>A0AAE2ECH3</accession>
<dbReference type="AlphaFoldDB" id="A0AAE2ECH3"/>
<organism evidence="1 2">
    <name type="scientific">Enterobacter cloacae subsp. cloacae</name>
    <dbReference type="NCBI Taxonomy" id="336306"/>
    <lineage>
        <taxon>Bacteria</taxon>
        <taxon>Pseudomonadati</taxon>
        <taxon>Pseudomonadota</taxon>
        <taxon>Gammaproteobacteria</taxon>
        <taxon>Enterobacterales</taxon>
        <taxon>Enterobacteriaceae</taxon>
        <taxon>Enterobacter</taxon>
        <taxon>Enterobacter cloacae complex</taxon>
    </lineage>
</organism>
<dbReference type="InterPro" id="IPR013783">
    <property type="entry name" value="Ig-like_fold"/>
</dbReference>
<reference evidence="1 2" key="1">
    <citation type="submission" date="2015-03" db="EMBL/GenBank/DDBJ databases">
        <authorList>
            <person name="McCorrison J."/>
            <person name="Sanka R."/>
            <person name="Adams M."/>
            <person name="Brinkac L."/>
            <person name="Nierman W."/>
            <person name="Sutton G."/>
            <person name="Nelson K."/>
            <person name="Kiedrowski L."/>
            <person name="Guerrero D."/>
            <person name="Bonomo R."/>
        </authorList>
    </citation>
    <scope>NUCLEOTIDE SEQUENCE [LARGE SCALE GENOMIC DNA]</scope>
    <source>
        <strain evidence="1 2">42324</strain>
    </source>
</reference>
<protein>
    <submittedName>
        <fullName evidence="1">Fimbrial protein</fullName>
    </submittedName>
</protein>
<name>A0AAE2ECH3_ENTCL</name>
<gene>
    <name evidence="1" type="ORF">SS44_13480</name>
</gene>
<evidence type="ECO:0000313" key="1">
    <source>
        <dbReference type="EMBL" id="KJM36247.1"/>
    </source>
</evidence>
<comment type="caution">
    <text evidence="1">The sequence shown here is derived from an EMBL/GenBank/DDBJ whole genome shotgun (WGS) entry which is preliminary data.</text>
</comment>
<proteinExistence type="predicted"/>
<dbReference type="EMBL" id="JZYG01000014">
    <property type="protein sequence ID" value="KJM36247.1"/>
    <property type="molecule type" value="Genomic_DNA"/>
</dbReference>
<sequence>MTGWRVAMIVTGLALLALFSLPARALYLDSTIFDMAADKSFISKRVFNDSHKQNIYSISAVKIDKPGPGGERRQAIEEGELLFAPLNFSLAPDAGEFFKIFYRGPQDDKERYYRVQFTEMPITLFPERNRGKKSEAIPAIALETILVVRPRKMNLHYMLDEQKGVLENTGNTFFKIIVQKGCNSTDDEATIRYILPGETYRSPELKAQNKKFIVALQKYIPVGSGCFTHAS</sequence>
<dbReference type="SUPFAM" id="SSF49354">
    <property type="entry name" value="PapD-like"/>
    <property type="match status" value="1"/>
</dbReference>
<dbReference type="Proteomes" id="UP000033344">
    <property type="component" value="Unassembled WGS sequence"/>
</dbReference>
<evidence type="ECO:0000313" key="2">
    <source>
        <dbReference type="Proteomes" id="UP000033344"/>
    </source>
</evidence>